<protein>
    <submittedName>
        <fullName evidence="4">Glyoxylate/hydroxypyruvate reductase A</fullName>
    </submittedName>
</protein>
<dbReference type="RefSeq" id="WP_207844022.1">
    <property type="nucleotide sequence ID" value="NZ_JAFVMH010000001.1"/>
</dbReference>
<dbReference type="GO" id="GO:0051287">
    <property type="term" value="F:NAD binding"/>
    <property type="evidence" value="ECO:0007669"/>
    <property type="project" value="InterPro"/>
</dbReference>
<dbReference type="Proteomes" id="UP000664073">
    <property type="component" value="Unassembled WGS sequence"/>
</dbReference>
<name>A0A939KKV5_9PROT</name>
<dbReference type="Gene3D" id="3.40.50.720">
    <property type="entry name" value="NAD(P)-binding Rossmann-like Domain"/>
    <property type="match status" value="2"/>
</dbReference>
<gene>
    <name evidence="4" type="ORF">J2D77_00415</name>
</gene>
<dbReference type="CDD" id="cd12164">
    <property type="entry name" value="GDH_like_2"/>
    <property type="match status" value="1"/>
</dbReference>
<sequence>MVCLVVKAGGAKVFGRWKEAFARIAPDLDVREWDDPTLDSARIDYALVWQPERGRLAAMPNLKAILSVAAGVDHVTCDPTWSRAIPLIRMGDDEIRLHMADYVIWAVTSLTRDAARWQQAQAQAQWARRAEFPLLSAQVHVGVMGLGSVGAYVAQKLAGWGFVVSGWTRTPHTLDGVACYCGSDQFSTFVAQNHILVCLLPETPQTRGLLTYDVFSRLRQPSGLVNVARGPLVVEADLLRALEDGTLRGAVLDVFDREPLPETSPLWHAPRTLITPHIASEASRAARAAKVVATIAALERGEDVPLRYDPERGY</sequence>
<accession>A0A939KKV5</accession>
<dbReference type="SUPFAM" id="SSF51735">
    <property type="entry name" value="NAD(P)-binding Rossmann-fold domains"/>
    <property type="match status" value="1"/>
</dbReference>
<dbReference type="PANTHER" id="PTHR43333">
    <property type="entry name" value="2-HACID_DH_C DOMAIN-CONTAINING PROTEIN"/>
    <property type="match status" value="1"/>
</dbReference>
<organism evidence="4 5">
    <name type="scientific">Acetobacter garciniae</name>
    <dbReference type="NCBI Taxonomy" id="2817435"/>
    <lineage>
        <taxon>Bacteria</taxon>
        <taxon>Pseudomonadati</taxon>
        <taxon>Pseudomonadota</taxon>
        <taxon>Alphaproteobacteria</taxon>
        <taxon>Acetobacterales</taxon>
        <taxon>Acetobacteraceae</taxon>
        <taxon>Acetobacter</taxon>
    </lineage>
</organism>
<dbReference type="InterPro" id="IPR036291">
    <property type="entry name" value="NAD(P)-bd_dom_sf"/>
</dbReference>
<keyword evidence="1" id="KW-0560">Oxidoreductase</keyword>
<dbReference type="GO" id="GO:0016491">
    <property type="term" value="F:oxidoreductase activity"/>
    <property type="evidence" value="ECO:0007669"/>
    <property type="project" value="UniProtKB-KW"/>
</dbReference>
<dbReference type="SUPFAM" id="SSF52283">
    <property type="entry name" value="Formate/glycerate dehydrogenase catalytic domain-like"/>
    <property type="match status" value="1"/>
</dbReference>
<dbReference type="AlphaFoldDB" id="A0A939KKV5"/>
<evidence type="ECO:0000259" key="3">
    <source>
        <dbReference type="Pfam" id="PF02826"/>
    </source>
</evidence>
<evidence type="ECO:0000256" key="1">
    <source>
        <dbReference type="ARBA" id="ARBA00023002"/>
    </source>
</evidence>
<feature type="domain" description="D-isomer specific 2-hydroxyacid dehydrogenase NAD-binding" evidence="3">
    <location>
        <begin position="105"/>
        <end position="279"/>
    </location>
</feature>
<proteinExistence type="predicted"/>
<evidence type="ECO:0000256" key="2">
    <source>
        <dbReference type="ARBA" id="ARBA00023027"/>
    </source>
</evidence>
<dbReference type="InterPro" id="IPR006140">
    <property type="entry name" value="D-isomer_DH_NAD-bd"/>
</dbReference>
<comment type="caution">
    <text evidence="4">The sequence shown here is derived from an EMBL/GenBank/DDBJ whole genome shotgun (WGS) entry which is preliminary data.</text>
</comment>
<dbReference type="PANTHER" id="PTHR43333:SF1">
    <property type="entry name" value="D-ISOMER SPECIFIC 2-HYDROXYACID DEHYDROGENASE NAD-BINDING DOMAIN-CONTAINING PROTEIN"/>
    <property type="match status" value="1"/>
</dbReference>
<dbReference type="EMBL" id="JAFVMH010000001">
    <property type="protein sequence ID" value="MBO1323618.1"/>
    <property type="molecule type" value="Genomic_DNA"/>
</dbReference>
<reference evidence="4" key="1">
    <citation type="submission" date="2021-03" db="EMBL/GenBank/DDBJ databases">
        <title>The complete genome sequence of Acetobacter sp. TBRC 12339.</title>
        <authorList>
            <person name="Charoenyingcharoen P."/>
            <person name="Yukphan P."/>
        </authorList>
    </citation>
    <scope>NUCLEOTIDE SEQUENCE</scope>
    <source>
        <strain evidence="4">TBRC 12339</strain>
    </source>
</reference>
<evidence type="ECO:0000313" key="4">
    <source>
        <dbReference type="EMBL" id="MBO1323618.1"/>
    </source>
</evidence>
<keyword evidence="5" id="KW-1185">Reference proteome</keyword>
<keyword evidence="2" id="KW-0520">NAD</keyword>
<dbReference type="Pfam" id="PF02826">
    <property type="entry name" value="2-Hacid_dh_C"/>
    <property type="match status" value="1"/>
</dbReference>
<evidence type="ECO:0000313" key="5">
    <source>
        <dbReference type="Proteomes" id="UP000664073"/>
    </source>
</evidence>